<feature type="transmembrane region" description="Helical" evidence="5">
    <location>
        <begin position="233"/>
        <end position="252"/>
    </location>
</feature>
<evidence type="ECO:0000256" key="2">
    <source>
        <dbReference type="ARBA" id="ARBA00022692"/>
    </source>
</evidence>
<evidence type="ECO:0000256" key="5">
    <source>
        <dbReference type="SAM" id="Phobius"/>
    </source>
</evidence>
<reference evidence="7 8" key="1">
    <citation type="journal article" date="2014" name="Genome Announc.">
        <title>Draft Genome Sequence of Propane- and Butane-Oxidizing Actinobacterium Rhodococcus ruber IEGM 231.</title>
        <authorList>
            <person name="Ivshina I.B."/>
            <person name="Kuyukina M.S."/>
            <person name="Krivoruchko A.V."/>
            <person name="Barbe V."/>
            <person name="Fischer C."/>
        </authorList>
    </citation>
    <scope>NUCLEOTIDE SEQUENCE [LARGE SCALE GENOMIC DNA]</scope>
</reference>
<dbReference type="InterPro" id="IPR020846">
    <property type="entry name" value="MFS_dom"/>
</dbReference>
<feature type="transmembrane region" description="Helical" evidence="5">
    <location>
        <begin position="82"/>
        <end position="101"/>
    </location>
</feature>
<accession>A0A098BM53</accession>
<name>A0A098BM53_9NOCA</name>
<dbReference type="EMBL" id="CCSD01000068">
    <property type="protein sequence ID" value="CDZ89768.1"/>
    <property type="molecule type" value="Genomic_DNA"/>
</dbReference>
<feature type="transmembrane region" description="Helical" evidence="5">
    <location>
        <begin position="209"/>
        <end position="227"/>
    </location>
</feature>
<keyword evidence="2 5" id="KW-0812">Transmembrane</keyword>
<dbReference type="RefSeq" id="WP_040272915.1">
    <property type="nucleotide sequence ID" value="NZ_CP044211.1"/>
</dbReference>
<dbReference type="PRINTS" id="PR01036">
    <property type="entry name" value="TCRTETB"/>
</dbReference>
<feature type="transmembrane region" description="Helical" evidence="5">
    <location>
        <begin position="141"/>
        <end position="164"/>
    </location>
</feature>
<feature type="transmembrane region" description="Helical" evidence="5">
    <location>
        <begin position="412"/>
        <end position="430"/>
    </location>
</feature>
<feature type="domain" description="Major facilitator superfamily (MFS) profile" evidence="6">
    <location>
        <begin position="16"/>
        <end position="466"/>
    </location>
</feature>
<gene>
    <name evidence="7" type="ORF">RHRU231_560022</name>
</gene>
<evidence type="ECO:0000256" key="3">
    <source>
        <dbReference type="ARBA" id="ARBA00022989"/>
    </source>
</evidence>
<sequence length="473" mass="47280">MTLTDRAQTPRQTTSVVPVCAAAGFTTLLDSSVLNIGLPALRTGLDAGVSQVQWILAAYSLSFGLALVPAGRLGDVAGRRRLFLAGMTLFAVMGVCGAVASDPWTVVAARAGQGVGAGLISAQVLGILAENYTGPARARALAAYSTAGGLAGLCGPLVGGLVLGAAPGDYGWRVLLILNVPCALVTLVLAARRLPPDRGRPSARSGVDAGGLALLAAATTLVMVPVVSEPGPVGAVFAVGGAAVSLATFLWWERRVAVRGGKPVLLPELTGSGGYILGTLVALFWFGAVLSLNTVVSLYLIEGRGYAAVQAAAVLSAAAAAMAVASAVGWRVVARYGRVTVVVAVAAEIAVVGGYAAAVRHDATMPVFVALAALSGLSGGFVDAPNRALTLESSPAGGHGVAAGFLQLSQRLSATVALAAVSGLYLSALATDGDDFAGAASAGLAVCAAMLAVSLLCALADRRRRADAGFRSR</sequence>
<dbReference type="GO" id="GO:0022857">
    <property type="term" value="F:transmembrane transporter activity"/>
    <property type="evidence" value="ECO:0007669"/>
    <property type="project" value="InterPro"/>
</dbReference>
<feature type="transmembrane region" description="Helical" evidence="5">
    <location>
        <begin position="107"/>
        <end position="129"/>
    </location>
</feature>
<feature type="transmembrane region" description="Helical" evidence="5">
    <location>
        <begin position="436"/>
        <end position="460"/>
    </location>
</feature>
<organism evidence="7 8">
    <name type="scientific">Rhodococcus ruber</name>
    <dbReference type="NCBI Taxonomy" id="1830"/>
    <lineage>
        <taxon>Bacteria</taxon>
        <taxon>Bacillati</taxon>
        <taxon>Actinomycetota</taxon>
        <taxon>Actinomycetes</taxon>
        <taxon>Mycobacteriales</taxon>
        <taxon>Nocardiaceae</taxon>
        <taxon>Rhodococcus</taxon>
    </lineage>
</organism>
<dbReference type="GO" id="GO:0005886">
    <property type="term" value="C:plasma membrane"/>
    <property type="evidence" value="ECO:0007669"/>
    <property type="project" value="UniProtKB-SubCell"/>
</dbReference>
<dbReference type="InterPro" id="IPR011701">
    <property type="entry name" value="MFS"/>
</dbReference>
<keyword evidence="3 5" id="KW-1133">Transmembrane helix</keyword>
<dbReference type="InterPro" id="IPR036259">
    <property type="entry name" value="MFS_trans_sf"/>
</dbReference>
<evidence type="ECO:0000313" key="8">
    <source>
        <dbReference type="Proteomes" id="UP000042997"/>
    </source>
</evidence>
<dbReference type="AlphaFoldDB" id="A0A098BM53"/>
<feature type="transmembrane region" description="Helical" evidence="5">
    <location>
        <begin position="307"/>
        <end position="329"/>
    </location>
</feature>
<dbReference type="SUPFAM" id="SSF103473">
    <property type="entry name" value="MFS general substrate transporter"/>
    <property type="match status" value="1"/>
</dbReference>
<dbReference type="PANTHER" id="PTHR42718:SF39">
    <property type="entry name" value="ACTINORHODIN TRANSPORTER-RELATED"/>
    <property type="match status" value="1"/>
</dbReference>
<comment type="subcellular location">
    <subcellularLocation>
        <location evidence="1">Cell membrane</location>
        <topology evidence="1">Multi-pass membrane protein</topology>
    </subcellularLocation>
</comment>
<feature type="transmembrane region" description="Helical" evidence="5">
    <location>
        <begin position="336"/>
        <end position="357"/>
    </location>
</feature>
<dbReference type="PROSITE" id="PS50850">
    <property type="entry name" value="MFS"/>
    <property type="match status" value="1"/>
</dbReference>
<protein>
    <submittedName>
        <fullName evidence="7">Putative drug resistance efflux protein</fullName>
    </submittedName>
</protein>
<feature type="transmembrane region" description="Helical" evidence="5">
    <location>
        <begin position="273"/>
        <end position="301"/>
    </location>
</feature>
<dbReference type="CDD" id="cd17321">
    <property type="entry name" value="MFS_MMR_MDR_like"/>
    <property type="match status" value="1"/>
</dbReference>
<evidence type="ECO:0000256" key="4">
    <source>
        <dbReference type="ARBA" id="ARBA00023136"/>
    </source>
</evidence>
<dbReference type="GeneID" id="66833310"/>
<dbReference type="Pfam" id="PF07690">
    <property type="entry name" value="MFS_1"/>
    <property type="match status" value="1"/>
</dbReference>
<feature type="transmembrane region" description="Helical" evidence="5">
    <location>
        <begin position="52"/>
        <end position="70"/>
    </location>
</feature>
<dbReference type="Gene3D" id="1.20.1720.10">
    <property type="entry name" value="Multidrug resistance protein D"/>
    <property type="match status" value="1"/>
</dbReference>
<feature type="transmembrane region" description="Helical" evidence="5">
    <location>
        <begin position="170"/>
        <end position="189"/>
    </location>
</feature>
<dbReference type="PANTHER" id="PTHR42718">
    <property type="entry name" value="MAJOR FACILITATOR SUPERFAMILY MULTIDRUG TRANSPORTER MFSC"/>
    <property type="match status" value="1"/>
</dbReference>
<proteinExistence type="predicted"/>
<feature type="transmembrane region" description="Helical" evidence="5">
    <location>
        <begin position="363"/>
        <end position="382"/>
    </location>
</feature>
<dbReference type="Proteomes" id="UP000042997">
    <property type="component" value="Unassembled WGS sequence"/>
</dbReference>
<evidence type="ECO:0000313" key="7">
    <source>
        <dbReference type="EMBL" id="CDZ89768.1"/>
    </source>
</evidence>
<evidence type="ECO:0000259" key="6">
    <source>
        <dbReference type="PROSITE" id="PS50850"/>
    </source>
</evidence>
<keyword evidence="4 5" id="KW-0472">Membrane</keyword>
<dbReference type="Gene3D" id="1.20.1250.20">
    <property type="entry name" value="MFS general substrate transporter like domains"/>
    <property type="match status" value="1"/>
</dbReference>
<evidence type="ECO:0000256" key="1">
    <source>
        <dbReference type="ARBA" id="ARBA00004651"/>
    </source>
</evidence>